<keyword evidence="3 6" id="KW-0328">Glycosyltransferase</keyword>
<dbReference type="PANTHER" id="PTHR43179">
    <property type="entry name" value="RHAMNOSYLTRANSFERASE WBBL"/>
    <property type="match status" value="1"/>
</dbReference>
<evidence type="ECO:0000256" key="4">
    <source>
        <dbReference type="ARBA" id="ARBA00022679"/>
    </source>
</evidence>
<reference evidence="7" key="1">
    <citation type="journal article" date="2019" name="Int. J. Syst. Evol. Microbiol.">
        <title>The Global Catalogue of Microorganisms (GCM) 10K type strain sequencing project: providing services to taxonomists for standard genome sequencing and annotation.</title>
        <authorList>
            <consortium name="The Broad Institute Genomics Platform"/>
            <consortium name="The Broad Institute Genome Sequencing Center for Infectious Disease"/>
            <person name="Wu L."/>
            <person name="Ma J."/>
        </authorList>
    </citation>
    <scope>NUCLEOTIDE SEQUENCE [LARGE SCALE GENOMIC DNA]</scope>
    <source>
        <strain evidence="7">CCUG 48216</strain>
    </source>
</reference>
<dbReference type="RefSeq" id="WP_240269173.1">
    <property type="nucleotide sequence ID" value="NZ_JAKSXN010000021.1"/>
</dbReference>
<comment type="pathway">
    <text evidence="1">Cell wall biogenesis; cell wall polysaccharide biosynthesis.</text>
</comment>
<dbReference type="EMBL" id="JBHTKZ010000013">
    <property type="protein sequence ID" value="MFD1181494.1"/>
    <property type="molecule type" value="Genomic_DNA"/>
</dbReference>
<gene>
    <name evidence="6" type="ORF">ACFQ2Z_09005</name>
</gene>
<sequence>MDTFSGLYDKLMKINWDYKSSLYESYYDYSEVVNIERNPSISIIIISWRKHPDTLVNLKILEQLRLEQSLEIIFVDNGGTPGEFESFKSYVNTYIRLSQNTGAYLARNIGAAFANAPVLLFLEDDGIPDIDIVRAHLTVHENYEAISVRGVYLCKTDNPLNERQTVYYWGQRSFPAFANLEGNASYKADLFYQVGGWDDKIVYGHGGLELAIRLLDIEPDKRKQIYSPLPVIYHDLVDNEEQFLKKRKQHVIAFEYLKNKHPNVEQHREEWQALFLEEGALLPKGTEEQRNAMLQLQARIANRNQEKVNMMNRLFIPSYDDDLLKQTVNELIVGKKCKVFGAGFLGEHIIKTLRKHGIEPVCFLDNDSKKWGTRFVGLEVQSPDSLTTNDFIIIASIYSYEIAEQLQNKGLHKNRDFIIMK</sequence>
<keyword evidence="4 6" id="KW-0808">Transferase</keyword>
<proteinExistence type="inferred from homology"/>
<comment type="similarity">
    <text evidence="2">Belongs to the glycosyltransferase 2 family.</text>
</comment>
<comment type="caution">
    <text evidence="6">The sequence shown here is derived from an EMBL/GenBank/DDBJ whole genome shotgun (WGS) entry which is preliminary data.</text>
</comment>
<evidence type="ECO:0000256" key="2">
    <source>
        <dbReference type="ARBA" id="ARBA00006739"/>
    </source>
</evidence>
<dbReference type="InterPro" id="IPR029063">
    <property type="entry name" value="SAM-dependent_MTases_sf"/>
</dbReference>
<dbReference type="Gene3D" id="3.40.50.720">
    <property type="entry name" value="NAD(P)-binding Rossmann-like Domain"/>
    <property type="match status" value="1"/>
</dbReference>
<dbReference type="Gene3D" id="3.90.550.10">
    <property type="entry name" value="Spore Coat Polysaccharide Biosynthesis Protein SpsA, Chain A"/>
    <property type="match status" value="1"/>
</dbReference>
<accession>A0ABW3S9V9</accession>
<feature type="domain" description="Glycosyltransferase 2-like" evidence="5">
    <location>
        <begin position="42"/>
        <end position="169"/>
    </location>
</feature>
<evidence type="ECO:0000256" key="3">
    <source>
        <dbReference type="ARBA" id="ARBA00022676"/>
    </source>
</evidence>
<dbReference type="Proteomes" id="UP001597211">
    <property type="component" value="Unassembled WGS sequence"/>
</dbReference>
<evidence type="ECO:0000313" key="6">
    <source>
        <dbReference type="EMBL" id="MFD1181494.1"/>
    </source>
</evidence>
<protein>
    <submittedName>
        <fullName evidence="6">Glycosyltransferase</fullName>
        <ecNumber evidence="6">2.4.-.-</ecNumber>
    </submittedName>
</protein>
<evidence type="ECO:0000256" key="1">
    <source>
        <dbReference type="ARBA" id="ARBA00004776"/>
    </source>
</evidence>
<dbReference type="InterPro" id="IPR029044">
    <property type="entry name" value="Nucleotide-diphossugar_trans"/>
</dbReference>
<dbReference type="SUPFAM" id="SSF53448">
    <property type="entry name" value="Nucleotide-diphospho-sugar transferases"/>
    <property type="match status" value="1"/>
</dbReference>
<evidence type="ECO:0000313" key="7">
    <source>
        <dbReference type="Proteomes" id="UP001597211"/>
    </source>
</evidence>
<evidence type="ECO:0000259" key="5">
    <source>
        <dbReference type="Pfam" id="PF00535"/>
    </source>
</evidence>
<dbReference type="Pfam" id="PF00535">
    <property type="entry name" value="Glycos_transf_2"/>
    <property type="match status" value="1"/>
</dbReference>
<dbReference type="EC" id="2.4.-.-" evidence="6"/>
<dbReference type="PANTHER" id="PTHR43179:SF12">
    <property type="entry name" value="GALACTOFURANOSYLTRANSFERASE GLFT2"/>
    <property type="match status" value="1"/>
</dbReference>
<dbReference type="SUPFAM" id="SSF53335">
    <property type="entry name" value="S-adenosyl-L-methionine-dependent methyltransferases"/>
    <property type="match status" value="1"/>
</dbReference>
<dbReference type="GO" id="GO:0016757">
    <property type="term" value="F:glycosyltransferase activity"/>
    <property type="evidence" value="ECO:0007669"/>
    <property type="project" value="UniProtKB-KW"/>
</dbReference>
<keyword evidence="7" id="KW-1185">Reference proteome</keyword>
<organism evidence="6 7">
    <name type="scientific">Paenibacillus timonensis</name>
    <dbReference type="NCBI Taxonomy" id="225915"/>
    <lineage>
        <taxon>Bacteria</taxon>
        <taxon>Bacillati</taxon>
        <taxon>Bacillota</taxon>
        <taxon>Bacilli</taxon>
        <taxon>Bacillales</taxon>
        <taxon>Paenibacillaceae</taxon>
        <taxon>Paenibacillus</taxon>
    </lineage>
</organism>
<name>A0ABW3S9V9_9BACL</name>
<dbReference type="InterPro" id="IPR001173">
    <property type="entry name" value="Glyco_trans_2-like"/>
</dbReference>